<dbReference type="CDD" id="cd16030">
    <property type="entry name" value="iduronate-2-sulfatase"/>
    <property type="match status" value="1"/>
</dbReference>
<evidence type="ECO:0000256" key="3">
    <source>
        <dbReference type="ARBA" id="ARBA00022723"/>
    </source>
</evidence>
<dbReference type="GO" id="GO:0005737">
    <property type="term" value="C:cytoplasm"/>
    <property type="evidence" value="ECO:0007669"/>
    <property type="project" value="TreeGrafter"/>
</dbReference>
<dbReference type="PANTHER" id="PTHR45953">
    <property type="entry name" value="IDURONATE 2-SULFATASE"/>
    <property type="match status" value="1"/>
</dbReference>
<dbReference type="PROSITE" id="PS00149">
    <property type="entry name" value="SULFATASE_2"/>
    <property type="match status" value="1"/>
</dbReference>
<dbReference type="InterPro" id="IPR024607">
    <property type="entry name" value="Sulfatase_CS"/>
</dbReference>
<dbReference type="GO" id="GO:0004423">
    <property type="term" value="F:iduronate-2-sulfatase activity"/>
    <property type="evidence" value="ECO:0007669"/>
    <property type="project" value="InterPro"/>
</dbReference>
<dbReference type="SUPFAM" id="SSF53649">
    <property type="entry name" value="Alkaline phosphatase-like"/>
    <property type="match status" value="1"/>
</dbReference>
<dbReference type="GO" id="GO:0046872">
    <property type="term" value="F:metal ion binding"/>
    <property type="evidence" value="ECO:0007669"/>
    <property type="project" value="UniProtKB-KW"/>
</dbReference>
<sequence length="489" mass="54242" precursor="true">MTRSNFLVSLALGIILSACSIGQTATADDSTPRQMNVLLIISDDLRTELGCYGSELAKTPCLDALAAKGVRFDRAYCQFPLCNPSRSSMLTSRRPTTLGVFGNRTWFGTENPQIVSLPKYFRQHGYDTFRAGKIFHGGIDDAKAWTRGGQDRYYGTGATAEVPLRRLNQASAEEGLGPTLTKAQRSDRWIVLNGDGEKSGDYQATDRAIAYLRDAGEQPFFLSLGLSKPHSPLEAPQQFFDRFDVDQIPLPVDFAPRPTVPDGFPSGSIRPKNADLFIGRDASPQEAREMIRAYLASTAWVDWNVGRLLDVLEESGMSENTIVIFWGDHGYQLGEKGKWSKAGSLWEQGIRVPLLIYDPRVRGNGEACPRVVESIDIYPTLINLCGLPADDQLEGRSLSPLLSNPQSAWDYPAYSVWSEDGNHVTGVSVRTERWHYAEYYGRGAGAFLTEPAVDPHEMTNLVEQMEYAQIVNELSRLARDHTASHRPPD</sequence>
<feature type="chain" id="PRO_5022777997" evidence="7">
    <location>
        <begin position="28"/>
        <end position="489"/>
    </location>
</feature>
<evidence type="ECO:0000313" key="10">
    <source>
        <dbReference type="Proteomes" id="UP000323917"/>
    </source>
</evidence>
<gene>
    <name evidence="9" type="ORF">Pr1d_27120</name>
</gene>
<reference evidence="9 10" key="1">
    <citation type="submission" date="2019-08" db="EMBL/GenBank/DDBJ databases">
        <title>Deep-cultivation of Planctomycetes and their phenomic and genomic characterization uncovers novel biology.</title>
        <authorList>
            <person name="Wiegand S."/>
            <person name="Jogler M."/>
            <person name="Boedeker C."/>
            <person name="Pinto D."/>
            <person name="Vollmers J."/>
            <person name="Rivas-Marin E."/>
            <person name="Kohn T."/>
            <person name="Peeters S.H."/>
            <person name="Heuer A."/>
            <person name="Rast P."/>
            <person name="Oberbeckmann S."/>
            <person name="Bunk B."/>
            <person name="Jeske O."/>
            <person name="Meyerdierks A."/>
            <person name="Storesund J.E."/>
            <person name="Kallscheuer N."/>
            <person name="Luecker S."/>
            <person name="Lage O.M."/>
            <person name="Pohl T."/>
            <person name="Merkel B.J."/>
            <person name="Hornburger P."/>
            <person name="Mueller R.-W."/>
            <person name="Bruemmer F."/>
            <person name="Labrenz M."/>
            <person name="Spormann A.M."/>
            <person name="Op den Camp H."/>
            <person name="Overmann J."/>
            <person name="Amann R."/>
            <person name="Jetten M.S.M."/>
            <person name="Mascher T."/>
            <person name="Medema M.H."/>
            <person name="Devos D.P."/>
            <person name="Kaster A.-K."/>
            <person name="Ovreas L."/>
            <person name="Rohde M."/>
            <person name="Galperin M.Y."/>
            <person name="Jogler C."/>
        </authorList>
    </citation>
    <scope>NUCLEOTIDE SEQUENCE [LARGE SCALE GENOMIC DNA]</scope>
    <source>
        <strain evidence="9 10">Pr1d</strain>
    </source>
</reference>
<dbReference type="RefSeq" id="WP_148073928.1">
    <property type="nucleotide sequence ID" value="NZ_CP042913.1"/>
</dbReference>
<dbReference type="EC" id="3.1.6.1" evidence="9"/>
<evidence type="ECO:0000256" key="6">
    <source>
        <dbReference type="ARBA" id="ARBA00022837"/>
    </source>
</evidence>
<keyword evidence="5 9" id="KW-0378">Hydrolase</keyword>
<evidence type="ECO:0000256" key="2">
    <source>
        <dbReference type="ARBA" id="ARBA00008779"/>
    </source>
</evidence>
<dbReference type="GO" id="GO:0004065">
    <property type="term" value="F:arylsulfatase activity"/>
    <property type="evidence" value="ECO:0007669"/>
    <property type="project" value="UniProtKB-EC"/>
</dbReference>
<protein>
    <submittedName>
        <fullName evidence="9">Arylsulfatase</fullName>
        <ecNumber evidence="9">3.1.6.1</ecNumber>
    </submittedName>
</protein>
<dbReference type="KEGG" id="bgok:Pr1d_27120"/>
<dbReference type="InterPro" id="IPR035874">
    <property type="entry name" value="IDS"/>
</dbReference>
<dbReference type="PANTHER" id="PTHR45953:SF1">
    <property type="entry name" value="IDURONATE 2-SULFATASE"/>
    <property type="match status" value="1"/>
</dbReference>
<keyword evidence="4 7" id="KW-0732">Signal</keyword>
<evidence type="ECO:0000256" key="5">
    <source>
        <dbReference type="ARBA" id="ARBA00022801"/>
    </source>
</evidence>
<keyword evidence="10" id="KW-1185">Reference proteome</keyword>
<evidence type="ECO:0000256" key="7">
    <source>
        <dbReference type="SAM" id="SignalP"/>
    </source>
</evidence>
<dbReference type="PROSITE" id="PS51257">
    <property type="entry name" value="PROKAR_LIPOPROTEIN"/>
    <property type="match status" value="1"/>
</dbReference>
<organism evidence="9 10">
    <name type="scientific">Bythopirellula goksoeyrii</name>
    <dbReference type="NCBI Taxonomy" id="1400387"/>
    <lineage>
        <taxon>Bacteria</taxon>
        <taxon>Pseudomonadati</taxon>
        <taxon>Planctomycetota</taxon>
        <taxon>Planctomycetia</taxon>
        <taxon>Pirellulales</taxon>
        <taxon>Lacipirellulaceae</taxon>
        <taxon>Bythopirellula</taxon>
    </lineage>
</organism>
<feature type="signal peptide" evidence="7">
    <location>
        <begin position="1"/>
        <end position="27"/>
    </location>
</feature>
<keyword evidence="3" id="KW-0479">Metal-binding</keyword>
<dbReference type="AlphaFoldDB" id="A0A5B9QN36"/>
<evidence type="ECO:0000259" key="8">
    <source>
        <dbReference type="Pfam" id="PF00884"/>
    </source>
</evidence>
<evidence type="ECO:0000256" key="4">
    <source>
        <dbReference type="ARBA" id="ARBA00022729"/>
    </source>
</evidence>
<evidence type="ECO:0000313" key="9">
    <source>
        <dbReference type="EMBL" id="QEG35413.1"/>
    </source>
</evidence>
<dbReference type="InterPro" id="IPR000917">
    <property type="entry name" value="Sulfatase_N"/>
</dbReference>
<comment type="similarity">
    <text evidence="2">Belongs to the sulfatase family.</text>
</comment>
<keyword evidence="6" id="KW-0106">Calcium</keyword>
<dbReference type="Proteomes" id="UP000323917">
    <property type="component" value="Chromosome"/>
</dbReference>
<dbReference type="EMBL" id="CP042913">
    <property type="protein sequence ID" value="QEG35413.1"/>
    <property type="molecule type" value="Genomic_DNA"/>
</dbReference>
<proteinExistence type="inferred from homology"/>
<dbReference type="InterPro" id="IPR017850">
    <property type="entry name" value="Alkaline_phosphatase_core_sf"/>
</dbReference>
<dbReference type="Gene3D" id="3.40.720.10">
    <property type="entry name" value="Alkaline Phosphatase, subunit A"/>
    <property type="match status" value="1"/>
</dbReference>
<feature type="domain" description="Sulfatase N-terminal" evidence="8">
    <location>
        <begin position="36"/>
        <end position="386"/>
    </location>
</feature>
<dbReference type="OrthoDB" id="236884at2"/>
<evidence type="ECO:0000256" key="1">
    <source>
        <dbReference type="ARBA" id="ARBA00001913"/>
    </source>
</evidence>
<dbReference type="Pfam" id="PF00884">
    <property type="entry name" value="Sulfatase"/>
    <property type="match status" value="1"/>
</dbReference>
<accession>A0A5B9QN36</accession>
<comment type="cofactor">
    <cofactor evidence="1">
        <name>Ca(2+)</name>
        <dbReference type="ChEBI" id="CHEBI:29108"/>
    </cofactor>
</comment>
<name>A0A5B9QN36_9BACT</name>